<dbReference type="EMBL" id="CP011971">
    <property type="protein sequence ID" value="AMN45543.1"/>
    <property type="molecule type" value="Genomic_DNA"/>
</dbReference>
<feature type="region of interest" description="Disordered" evidence="1">
    <location>
        <begin position="1"/>
        <end position="39"/>
    </location>
</feature>
<organism evidence="2 3">
    <name type="scientific">Steroidobacter denitrificans</name>
    <dbReference type="NCBI Taxonomy" id="465721"/>
    <lineage>
        <taxon>Bacteria</taxon>
        <taxon>Pseudomonadati</taxon>
        <taxon>Pseudomonadota</taxon>
        <taxon>Gammaproteobacteria</taxon>
        <taxon>Steroidobacterales</taxon>
        <taxon>Steroidobacteraceae</taxon>
        <taxon>Steroidobacter</taxon>
    </lineage>
</organism>
<keyword evidence="3" id="KW-1185">Reference proteome</keyword>
<evidence type="ECO:0000256" key="1">
    <source>
        <dbReference type="SAM" id="MobiDB-lite"/>
    </source>
</evidence>
<dbReference type="Proteomes" id="UP000070250">
    <property type="component" value="Chromosome"/>
</dbReference>
<gene>
    <name evidence="2" type="ORF">ACG33_00180</name>
</gene>
<dbReference type="AlphaFoldDB" id="A0A127F516"/>
<dbReference type="KEGG" id="sdf:ACG33_00180"/>
<proteinExistence type="predicted"/>
<dbReference type="STRING" id="465721.ACG33_00180"/>
<name>A0A127F516_STEDE</name>
<protein>
    <submittedName>
        <fullName evidence="2">Uncharacterized protein</fullName>
    </submittedName>
</protein>
<accession>A0A127F516</accession>
<evidence type="ECO:0000313" key="3">
    <source>
        <dbReference type="Proteomes" id="UP000070250"/>
    </source>
</evidence>
<feature type="region of interest" description="Disordered" evidence="1">
    <location>
        <begin position="54"/>
        <end position="80"/>
    </location>
</feature>
<sequence length="104" mass="11976">MVPKAEKFSAGRAKRPRQSSMKYRPASPPSRREELPDCRQLGYDKVIDPRKRRKALLRGSCSQEAAAPERTPWRSGPALLLGDSNDMTLTGIFRLRQRREDLFY</sequence>
<evidence type="ECO:0000313" key="2">
    <source>
        <dbReference type="EMBL" id="AMN45543.1"/>
    </source>
</evidence>
<reference evidence="2 3" key="1">
    <citation type="submission" date="2015-06" db="EMBL/GenBank/DDBJ databases">
        <title>A Comprehensive Approach to Explore the Metabolic and Phylogenetic Diversity of Bacterial Steroid Degradation in the Environment: Testosterone as an Example.</title>
        <authorList>
            <person name="Yang F.-C."/>
            <person name="Chen Y.-L."/>
            <person name="Yu C.-P."/>
            <person name="Tang S.-L."/>
            <person name="Wang P.-H."/>
            <person name="Ismail W."/>
            <person name="Wang C.-H."/>
            <person name="Yang C.-Y."/>
            <person name="Chiang Y.-R."/>
        </authorList>
    </citation>
    <scope>NUCLEOTIDE SEQUENCE [LARGE SCALE GENOMIC DNA]</scope>
    <source>
        <strain evidence="2 3">DSM 18526</strain>
    </source>
</reference>